<gene>
    <name evidence="1" type="ORF">F0Q34_20180</name>
</gene>
<reference evidence="1 2" key="1">
    <citation type="journal article" date="2015" name="Int. J. Syst. Evol. Microbiol.">
        <title>Roseomonas oryzae sp. nov., isolated from paddy rhizosphere soil.</title>
        <authorList>
            <person name="Ramaprasad E.V."/>
            <person name="Sasikala Ch."/>
            <person name="Ramana Ch.V."/>
        </authorList>
    </citation>
    <scope>NUCLEOTIDE SEQUENCE [LARGE SCALE GENOMIC DNA]</scope>
    <source>
        <strain evidence="1 2">KCTC 42542</strain>
    </source>
</reference>
<proteinExistence type="predicted"/>
<evidence type="ECO:0000313" key="2">
    <source>
        <dbReference type="Proteomes" id="UP000322110"/>
    </source>
</evidence>
<dbReference type="RefSeq" id="WP_149814155.1">
    <property type="nucleotide sequence ID" value="NZ_VUKA01000028.1"/>
</dbReference>
<protein>
    <submittedName>
        <fullName evidence="1">Pirin</fullName>
    </submittedName>
</protein>
<dbReference type="AlphaFoldDB" id="A0A5B2TC99"/>
<dbReference type="Proteomes" id="UP000322110">
    <property type="component" value="Unassembled WGS sequence"/>
</dbReference>
<accession>A0A5B2TC99</accession>
<comment type="caution">
    <text evidence="1">The sequence shown here is derived from an EMBL/GenBank/DDBJ whole genome shotgun (WGS) entry which is preliminary data.</text>
</comment>
<dbReference type="Pfam" id="PF04796">
    <property type="entry name" value="RepA_C"/>
    <property type="match status" value="1"/>
</dbReference>
<organism evidence="1 2">
    <name type="scientific">Teichococcus oryzae</name>
    <dbReference type="NCBI Taxonomy" id="1608942"/>
    <lineage>
        <taxon>Bacteria</taxon>
        <taxon>Pseudomonadati</taxon>
        <taxon>Pseudomonadota</taxon>
        <taxon>Alphaproteobacteria</taxon>
        <taxon>Acetobacterales</taxon>
        <taxon>Roseomonadaceae</taxon>
        <taxon>Roseomonas</taxon>
    </lineage>
</organism>
<evidence type="ECO:0000313" key="1">
    <source>
        <dbReference type="EMBL" id="KAA2211420.1"/>
    </source>
</evidence>
<sequence length="304" mass="33476">MGDLHSLIAEHGVEEARARAGSKAQRQAVDAAAAILAEEEARLGITHAGFAMTSLPHKRIEEPVWRRATPQTTLLVASGHDEEGVPIGVPYGSIARLILLYLQTEAIRTSSPEVELGRSMNAWLSRMSIPIGGRTYQIVAEQARRISACRLTFYFDRPGARQFENGAFVASGISMAGLSDPDQPSHWQEKVRLDDGFLRSLREHPVPVREEAIRVIGTRSMAIDIYIWLAYRLHVLAKPTPISWLSIHTQFGAGFKHVRQMKPTFIDALSLALAVYPEAKVEAEGEGLILHPSRPAVPKLLGLS</sequence>
<dbReference type="EMBL" id="VUKA01000028">
    <property type="protein sequence ID" value="KAA2211420.1"/>
    <property type="molecule type" value="Genomic_DNA"/>
</dbReference>
<dbReference type="InterPro" id="IPR006881">
    <property type="entry name" value="RepA_C"/>
</dbReference>
<keyword evidence="2" id="KW-1185">Reference proteome</keyword>
<name>A0A5B2TC99_9PROT</name>
<dbReference type="OrthoDB" id="932750at2"/>